<name>A0A1I4D6G1_9PROT</name>
<evidence type="ECO:0000313" key="2">
    <source>
        <dbReference type="EMBL" id="SFK87571.1"/>
    </source>
</evidence>
<dbReference type="RefSeq" id="WP_175534060.1">
    <property type="nucleotide sequence ID" value="NZ_FOSQ01000009.1"/>
</dbReference>
<gene>
    <name evidence="2" type="ORF">SAMN02745775_109100</name>
</gene>
<feature type="transmembrane region" description="Helical" evidence="1">
    <location>
        <begin position="12"/>
        <end position="34"/>
    </location>
</feature>
<reference evidence="2 3" key="1">
    <citation type="submission" date="2016-10" db="EMBL/GenBank/DDBJ databases">
        <authorList>
            <person name="de Groot N.N."/>
        </authorList>
    </citation>
    <scope>NUCLEOTIDE SEQUENCE [LARGE SCALE GENOMIC DNA]</scope>
    <source>
        <strain evidence="2 3">DSM 19981</strain>
    </source>
</reference>
<keyword evidence="1" id="KW-0472">Membrane</keyword>
<keyword evidence="1" id="KW-1133">Transmembrane helix</keyword>
<accession>A0A1I4D6G1</accession>
<organism evidence="2 3">
    <name type="scientific">Falsiroseomonas stagni DSM 19981</name>
    <dbReference type="NCBI Taxonomy" id="1123062"/>
    <lineage>
        <taxon>Bacteria</taxon>
        <taxon>Pseudomonadati</taxon>
        <taxon>Pseudomonadota</taxon>
        <taxon>Alphaproteobacteria</taxon>
        <taxon>Acetobacterales</taxon>
        <taxon>Roseomonadaceae</taxon>
        <taxon>Falsiroseomonas</taxon>
    </lineage>
</organism>
<evidence type="ECO:0000313" key="3">
    <source>
        <dbReference type="Proteomes" id="UP000199473"/>
    </source>
</evidence>
<dbReference type="Proteomes" id="UP000199473">
    <property type="component" value="Unassembled WGS sequence"/>
</dbReference>
<dbReference type="AlphaFoldDB" id="A0A1I4D6G1"/>
<keyword evidence="1" id="KW-0812">Transmembrane</keyword>
<keyword evidence="3" id="KW-1185">Reference proteome</keyword>
<evidence type="ECO:0000256" key="1">
    <source>
        <dbReference type="SAM" id="Phobius"/>
    </source>
</evidence>
<proteinExistence type="predicted"/>
<dbReference type="EMBL" id="FOSQ01000009">
    <property type="protein sequence ID" value="SFK87571.1"/>
    <property type="molecule type" value="Genomic_DNA"/>
</dbReference>
<sequence>MKDMIATIASYPALMDFGLVAMGLLAGAGALTAWQRLHAWREQRQSEWDPY</sequence>
<protein>
    <submittedName>
        <fullName evidence="2">Uncharacterized protein</fullName>
    </submittedName>
</protein>